<protein>
    <submittedName>
        <fullName evidence="3">DUF218</fullName>
    </submittedName>
</protein>
<evidence type="ECO:0000313" key="4">
    <source>
        <dbReference type="Proteomes" id="UP000663722"/>
    </source>
</evidence>
<gene>
    <name evidence="3" type="ORF">dnm_096830</name>
</gene>
<dbReference type="GO" id="GO:0000270">
    <property type="term" value="P:peptidoglycan metabolic process"/>
    <property type="evidence" value="ECO:0007669"/>
    <property type="project" value="TreeGrafter"/>
</dbReference>
<feature type="domain" description="DUF218" evidence="2">
    <location>
        <begin position="58"/>
        <end position="156"/>
    </location>
</feature>
<dbReference type="AlphaFoldDB" id="A0A975BZ23"/>
<evidence type="ECO:0000259" key="2">
    <source>
        <dbReference type="Pfam" id="PF02698"/>
    </source>
</evidence>
<dbReference type="GO" id="GO:0043164">
    <property type="term" value="P:Gram-negative-bacterium-type cell wall biogenesis"/>
    <property type="evidence" value="ECO:0007669"/>
    <property type="project" value="TreeGrafter"/>
</dbReference>
<organism evidence="3 4">
    <name type="scientific">Desulfonema magnum</name>
    <dbReference type="NCBI Taxonomy" id="45655"/>
    <lineage>
        <taxon>Bacteria</taxon>
        <taxon>Pseudomonadati</taxon>
        <taxon>Thermodesulfobacteriota</taxon>
        <taxon>Desulfobacteria</taxon>
        <taxon>Desulfobacterales</taxon>
        <taxon>Desulfococcaceae</taxon>
        <taxon>Desulfonema</taxon>
    </lineage>
</organism>
<keyword evidence="1" id="KW-0472">Membrane</keyword>
<dbReference type="Gene3D" id="3.40.50.620">
    <property type="entry name" value="HUPs"/>
    <property type="match status" value="1"/>
</dbReference>
<dbReference type="InterPro" id="IPR003848">
    <property type="entry name" value="DUF218"/>
</dbReference>
<proteinExistence type="predicted"/>
<reference evidence="3" key="1">
    <citation type="journal article" date="2021" name="Microb. Physiol.">
        <title>Proteogenomic Insights into the Physiology of Marine, Sulfate-Reducing, Filamentous Desulfonema limicola and Desulfonema magnum.</title>
        <authorList>
            <person name="Schnaars V."/>
            <person name="Wohlbrand L."/>
            <person name="Scheve S."/>
            <person name="Hinrichs C."/>
            <person name="Reinhardt R."/>
            <person name="Rabus R."/>
        </authorList>
    </citation>
    <scope>NUCLEOTIDE SEQUENCE</scope>
    <source>
        <strain evidence="3">4be13</strain>
    </source>
</reference>
<keyword evidence="4" id="KW-1185">Reference proteome</keyword>
<dbReference type="PANTHER" id="PTHR30336">
    <property type="entry name" value="INNER MEMBRANE PROTEIN, PROBABLE PERMEASE"/>
    <property type="match status" value="1"/>
</dbReference>
<dbReference type="Proteomes" id="UP000663722">
    <property type="component" value="Chromosome"/>
</dbReference>
<accession>A0A975BZ23</accession>
<dbReference type="CDD" id="cd06259">
    <property type="entry name" value="YdcF-like"/>
    <property type="match status" value="1"/>
</dbReference>
<dbReference type="Pfam" id="PF02698">
    <property type="entry name" value="DUF218"/>
    <property type="match status" value="1"/>
</dbReference>
<dbReference type="PANTHER" id="PTHR30336:SF4">
    <property type="entry name" value="ENVELOPE BIOGENESIS FACTOR ELYC"/>
    <property type="match status" value="1"/>
</dbReference>
<dbReference type="RefSeq" id="WP_207680459.1">
    <property type="nucleotide sequence ID" value="NZ_CP061800.1"/>
</dbReference>
<dbReference type="GO" id="GO:0005886">
    <property type="term" value="C:plasma membrane"/>
    <property type="evidence" value="ECO:0007669"/>
    <property type="project" value="TreeGrafter"/>
</dbReference>
<dbReference type="KEGG" id="dmm:dnm_096830"/>
<dbReference type="InterPro" id="IPR051599">
    <property type="entry name" value="Cell_Envelope_Assoc"/>
</dbReference>
<name>A0A975BZ23_9BACT</name>
<sequence>MSFFRLILEKTRFSPPRRKIIFRTMILLFLLTGFIIGGEIIYFHKILSGQISPETSELIVVFAGGTERTEAGYSLANSGYGTCLVISPADQKKLKLYDRKHRRSSTVRCIVEDKARTTLENAVYTKKIITEHGFRSVLLVTSSYHLPRSYFLLRLLLLGNNVKIRAFGVSGSGRNDLQSSRGKKIIYNEMVKLWGSTGELLIYKIRGCLPEQNPKQIAFLKYIKSLFLFFH</sequence>
<feature type="transmembrane region" description="Helical" evidence="1">
    <location>
        <begin position="20"/>
        <end position="43"/>
    </location>
</feature>
<evidence type="ECO:0000256" key="1">
    <source>
        <dbReference type="SAM" id="Phobius"/>
    </source>
</evidence>
<dbReference type="InterPro" id="IPR014729">
    <property type="entry name" value="Rossmann-like_a/b/a_fold"/>
</dbReference>
<dbReference type="EMBL" id="CP061800">
    <property type="protein sequence ID" value="QTA93580.1"/>
    <property type="molecule type" value="Genomic_DNA"/>
</dbReference>
<keyword evidence="1" id="KW-1133">Transmembrane helix</keyword>
<evidence type="ECO:0000313" key="3">
    <source>
        <dbReference type="EMBL" id="QTA93580.1"/>
    </source>
</evidence>
<keyword evidence="1" id="KW-0812">Transmembrane</keyword>